<protein>
    <submittedName>
        <fullName evidence="1">DUF1569 domain-containing protein</fullName>
    </submittedName>
</protein>
<dbReference type="InterPro" id="IPR034660">
    <property type="entry name" value="DinB/YfiT-like"/>
</dbReference>
<proteinExistence type="predicted"/>
<keyword evidence="2" id="KW-1185">Reference proteome</keyword>
<name>A0ABU3A8S7_9FLAO</name>
<dbReference type="EMBL" id="JAVRHR010000001">
    <property type="protein sequence ID" value="MDT0606592.1"/>
    <property type="molecule type" value="Genomic_DNA"/>
</dbReference>
<organism evidence="1 2">
    <name type="scientific">Croceitalea rosinachiae</name>
    <dbReference type="NCBI Taxonomy" id="3075596"/>
    <lineage>
        <taxon>Bacteria</taxon>
        <taxon>Pseudomonadati</taxon>
        <taxon>Bacteroidota</taxon>
        <taxon>Flavobacteriia</taxon>
        <taxon>Flavobacteriales</taxon>
        <taxon>Flavobacteriaceae</taxon>
        <taxon>Croceitalea</taxon>
    </lineage>
</organism>
<gene>
    <name evidence="1" type="ORF">RM706_06105</name>
</gene>
<dbReference type="Pfam" id="PF07606">
    <property type="entry name" value="DUF1569"/>
    <property type="match status" value="1"/>
</dbReference>
<reference evidence="1 2" key="1">
    <citation type="submission" date="2023-09" db="EMBL/GenBank/DDBJ databases">
        <authorList>
            <person name="Rey-Velasco X."/>
        </authorList>
    </citation>
    <scope>NUCLEOTIDE SEQUENCE [LARGE SCALE GENOMIC DNA]</scope>
    <source>
        <strain evidence="1 2">F388</strain>
    </source>
</reference>
<dbReference type="InterPro" id="IPR011463">
    <property type="entry name" value="DUF1569"/>
</dbReference>
<dbReference type="Gene3D" id="1.20.120.450">
    <property type="entry name" value="dinb family like domain"/>
    <property type="match status" value="1"/>
</dbReference>
<evidence type="ECO:0000313" key="2">
    <source>
        <dbReference type="Proteomes" id="UP001255246"/>
    </source>
</evidence>
<dbReference type="RefSeq" id="WP_311350143.1">
    <property type="nucleotide sequence ID" value="NZ_JAVRHR010000001.1"/>
</dbReference>
<dbReference type="Proteomes" id="UP001255246">
    <property type="component" value="Unassembled WGS sequence"/>
</dbReference>
<comment type="caution">
    <text evidence="1">The sequence shown here is derived from an EMBL/GenBank/DDBJ whole genome shotgun (WGS) entry which is preliminary data.</text>
</comment>
<accession>A0ABU3A8S7</accession>
<sequence length="179" mass="20488">MKKVGLGLLIIVLVFIGAYLFNNRESNPDFLDDELAEIENYISKRDSKNTAVSQADVAWHLDHMLKTINRISEAVEKSNPEEYVYGFSIQQVVVHTSGMIPRGAAQSPQNVRPPQVIVTDSIYIQLQEAKQNITQLNSFDKNAYFDHPVFNKLDRDQTRRFLAIHTKHHLKIIKDILGE</sequence>
<evidence type="ECO:0000313" key="1">
    <source>
        <dbReference type="EMBL" id="MDT0606592.1"/>
    </source>
</evidence>